<name>A0ABW6RRF7_9NOCA</name>
<sequence>MTENKITHRIWTTKEGLEKRFRDAGARSPTEGRADRHGPFDWLEHNLRGMFKR</sequence>
<proteinExistence type="predicted"/>
<dbReference type="EMBL" id="JBIAQY010000001">
    <property type="protein sequence ID" value="MFF3566590.1"/>
    <property type="molecule type" value="Genomic_DNA"/>
</dbReference>
<gene>
    <name evidence="1" type="ORF">ACFYXQ_02290</name>
</gene>
<keyword evidence="2" id="KW-1185">Reference proteome</keyword>
<comment type="caution">
    <text evidence="1">The sequence shown here is derived from an EMBL/GenBank/DDBJ whole genome shotgun (WGS) entry which is preliminary data.</text>
</comment>
<evidence type="ECO:0000313" key="1">
    <source>
        <dbReference type="EMBL" id="MFF3566590.1"/>
    </source>
</evidence>
<protein>
    <submittedName>
        <fullName evidence="1">Uncharacterized protein</fullName>
    </submittedName>
</protein>
<accession>A0ABW6RRF7</accession>
<organism evidence="1 2">
    <name type="scientific">Nocardia jiangxiensis</name>
    <dbReference type="NCBI Taxonomy" id="282685"/>
    <lineage>
        <taxon>Bacteria</taxon>
        <taxon>Bacillati</taxon>
        <taxon>Actinomycetota</taxon>
        <taxon>Actinomycetes</taxon>
        <taxon>Mycobacteriales</taxon>
        <taxon>Nocardiaceae</taxon>
        <taxon>Nocardia</taxon>
    </lineage>
</organism>
<reference evidence="1 2" key="1">
    <citation type="submission" date="2024-10" db="EMBL/GenBank/DDBJ databases">
        <title>The Natural Products Discovery Center: Release of the First 8490 Sequenced Strains for Exploring Actinobacteria Biosynthetic Diversity.</title>
        <authorList>
            <person name="Kalkreuter E."/>
            <person name="Kautsar S.A."/>
            <person name="Yang D."/>
            <person name="Bader C.D."/>
            <person name="Teijaro C.N."/>
            <person name="Fluegel L."/>
            <person name="Davis C.M."/>
            <person name="Simpson J.R."/>
            <person name="Lauterbach L."/>
            <person name="Steele A.D."/>
            <person name="Gui C."/>
            <person name="Meng S."/>
            <person name="Li G."/>
            <person name="Viehrig K."/>
            <person name="Ye F."/>
            <person name="Su P."/>
            <person name="Kiefer A.F."/>
            <person name="Nichols A."/>
            <person name="Cepeda A.J."/>
            <person name="Yan W."/>
            <person name="Fan B."/>
            <person name="Jiang Y."/>
            <person name="Adhikari A."/>
            <person name="Zheng C.-J."/>
            <person name="Schuster L."/>
            <person name="Cowan T.M."/>
            <person name="Smanski M.J."/>
            <person name="Chevrette M.G."/>
            <person name="De Carvalho L.P.S."/>
            <person name="Shen B."/>
        </authorList>
    </citation>
    <scope>NUCLEOTIDE SEQUENCE [LARGE SCALE GENOMIC DNA]</scope>
    <source>
        <strain evidence="1 2">NPDC002593</strain>
    </source>
</reference>
<dbReference type="Proteomes" id="UP001601992">
    <property type="component" value="Unassembled WGS sequence"/>
</dbReference>
<evidence type="ECO:0000313" key="2">
    <source>
        <dbReference type="Proteomes" id="UP001601992"/>
    </source>
</evidence>
<dbReference type="RefSeq" id="WP_157186193.1">
    <property type="nucleotide sequence ID" value="NZ_JBIAQY010000001.1"/>
</dbReference>